<dbReference type="InterPro" id="IPR027005">
    <property type="entry name" value="PMT-like"/>
</dbReference>
<dbReference type="EMBL" id="QLNQ01000025">
    <property type="protein sequence ID" value="RCK62533.1"/>
    <property type="molecule type" value="Genomic_DNA"/>
</dbReference>
<evidence type="ECO:0000256" key="1">
    <source>
        <dbReference type="RuleBase" id="RU367007"/>
    </source>
</evidence>
<dbReference type="InterPro" id="IPR032421">
    <property type="entry name" value="PMT_4TMC"/>
</dbReference>
<dbReference type="PANTHER" id="PTHR10050:SF52">
    <property type="entry name" value="DOLICHYL-PHOSPHATE-MANNOSE--PROTEIN MANNOSYLTRANSFERASE 6"/>
    <property type="match status" value="1"/>
</dbReference>
<keyword evidence="1" id="KW-0328">Glycosyltransferase</keyword>
<name>A0A367Y9H0_9ASCO</name>
<evidence type="ECO:0000259" key="2">
    <source>
        <dbReference type="Pfam" id="PF16192"/>
    </source>
</evidence>
<dbReference type="UniPathway" id="UPA00378"/>
<keyword evidence="1" id="KW-0808">Transferase</keyword>
<comment type="pathway">
    <text evidence="1">Protein modification; protein glycosylation.</text>
</comment>
<feature type="transmembrane region" description="Helical" evidence="1">
    <location>
        <begin position="52"/>
        <end position="70"/>
    </location>
</feature>
<keyword evidence="4" id="KW-1185">Reference proteome</keyword>
<dbReference type="STRING" id="5486.A0A367Y9H0"/>
<keyword evidence="1" id="KW-0472">Membrane</keyword>
<feature type="transmembrane region" description="Helical" evidence="1">
    <location>
        <begin position="26"/>
        <end position="45"/>
    </location>
</feature>
<comment type="caution">
    <text evidence="1">Lacks conserved residue(s) required for the propagation of feature annotation.</text>
</comment>
<evidence type="ECO:0000313" key="4">
    <source>
        <dbReference type="Proteomes" id="UP000253472"/>
    </source>
</evidence>
<evidence type="ECO:0000313" key="3">
    <source>
        <dbReference type="EMBL" id="RCK62533.1"/>
    </source>
</evidence>
<keyword evidence="1" id="KW-0812">Transmembrane</keyword>
<keyword evidence="1" id="KW-1133">Transmembrane helix</keyword>
<feature type="domain" description="Protein O-mannosyl-transferase C-terminal four TM" evidence="2">
    <location>
        <begin position="2"/>
        <end position="122"/>
    </location>
</feature>
<feature type="transmembrane region" description="Helical" evidence="1">
    <location>
        <begin position="82"/>
        <end position="99"/>
    </location>
</feature>
<comment type="subcellular location">
    <subcellularLocation>
        <location evidence="1">Endoplasmic reticulum membrane</location>
        <topology evidence="1">Multi-pass membrane protein</topology>
    </subcellularLocation>
</comment>
<dbReference type="PANTHER" id="PTHR10050">
    <property type="entry name" value="DOLICHYL-PHOSPHATE-MANNOSE--PROTEIN MANNOSYLTRANSFERASE"/>
    <property type="match status" value="1"/>
</dbReference>
<comment type="catalytic activity">
    <reaction evidence="1">
        <text>a di-trans,poly-cis-dolichyl beta-D-mannosyl phosphate + L-threonyl-[protein] = 3-O-(alpha-D-mannosyl)-L-threonyl-[protein] + a di-trans,poly-cis-dolichyl phosphate + H(+)</text>
        <dbReference type="Rhea" id="RHEA:53396"/>
        <dbReference type="Rhea" id="RHEA-COMP:11060"/>
        <dbReference type="Rhea" id="RHEA-COMP:13547"/>
        <dbReference type="Rhea" id="RHEA-COMP:19498"/>
        <dbReference type="Rhea" id="RHEA-COMP:19501"/>
        <dbReference type="ChEBI" id="CHEBI:15378"/>
        <dbReference type="ChEBI" id="CHEBI:30013"/>
        <dbReference type="ChEBI" id="CHEBI:57683"/>
        <dbReference type="ChEBI" id="CHEBI:58211"/>
        <dbReference type="ChEBI" id="CHEBI:137323"/>
        <dbReference type="EC" id="2.4.1.109"/>
    </reaction>
</comment>
<dbReference type="GO" id="GO:0005789">
    <property type="term" value="C:endoplasmic reticulum membrane"/>
    <property type="evidence" value="ECO:0007669"/>
    <property type="project" value="UniProtKB-SubCell"/>
</dbReference>
<dbReference type="Proteomes" id="UP000253472">
    <property type="component" value="Unassembled WGS sequence"/>
</dbReference>
<proteinExistence type="inferred from homology"/>
<dbReference type="AlphaFoldDB" id="A0A367Y9H0"/>
<organism evidence="3 4">
    <name type="scientific">Candida viswanathii</name>
    <dbReference type="NCBI Taxonomy" id="5486"/>
    <lineage>
        <taxon>Eukaryota</taxon>
        <taxon>Fungi</taxon>
        <taxon>Dikarya</taxon>
        <taxon>Ascomycota</taxon>
        <taxon>Saccharomycotina</taxon>
        <taxon>Pichiomycetes</taxon>
        <taxon>Debaryomycetaceae</taxon>
        <taxon>Candida/Lodderomyces clade</taxon>
        <taxon>Candida</taxon>
    </lineage>
</organism>
<comment type="catalytic activity">
    <reaction evidence="1">
        <text>a di-trans,poly-cis-dolichyl beta-D-mannosyl phosphate + L-seryl-[protein] = 3-O-(alpha-D-mannosyl)-L-seryl-[protein] + a di-trans,poly-cis-dolichyl phosphate + H(+)</text>
        <dbReference type="Rhea" id="RHEA:17377"/>
        <dbReference type="Rhea" id="RHEA-COMP:9863"/>
        <dbReference type="Rhea" id="RHEA-COMP:13546"/>
        <dbReference type="Rhea" id="RHEA-COMP:19498"/>
        <dbReference type="Rhea" id="RHEA-COMP:19501"/>
        <dbReference type="ChEBI" id="CHEBI:15378"/>
        <dbReference type="ChEBI" id="CHEBI:29999"/>
        <dbReference type="ChEBI" id="CHEBI:57683"/>
        <dbReference type="ChEBI" id="CHEBI:58211"/>
        <dbReference type="ChEBI" id="CHEBI:137321"/>
        <dbReference type="EC" id="2.4.1.109"/>
    </reaction>
</comment>
<accession>A0A367Y9H0</accession>
<dbReference type="GO" id="GO:0004169">
    <property type="term" value="F:dolichyl-phosphate-mannose-protein mannosyltransferase activity"/>
    <property type="evidence" value="ECO:0007669"/>
    <property type="project" value="UniProtKB-UniRule"/>
</dbReference>
<dbReference type="Pfam" id="PF16192">
    <property type="entry name" value="PMT_4TMC"/>
    <property type="match status" value="1"/>
</dbReference>
<reference evidence="3 4" key="1">
    <citation type="submission" date="2018-06" db="EMBL/GenBank/DDBJ databases">
        <title>Whole genome sequencing of Candida tropicalis (genome annotated by CSBL at Korea University).</title>
        <authorList>
            <person name="Ahn J."/>
        </authorList>
    </citation>
    <scope>NUCLEOTIDE SEQUENCE [LARGE SCALE GENOMIC DNA]</scope>
    <source>
        <strain evidence="3 4">ATCC 20962</strain>
    </source>
</reference>
<keyword evidence="1" id="KW-0256">Endoplasmic reticulum</keyword>
<comment type="function">
    <text evidence="1">Transfers mannose from Dol-P-mannose to Ser or Thr residues on proteins.</text>
</comment>
<comment type="similarity">
    <text evidence="1">Belongs to the glycosyltransferase 39 family.</text>
</comment>
<sequence>MSLVLFLFYAFARGFRYQRQVPSDSFVEGSLLFLGWLLHYIPFIFMGRVKYIHHYVPAQYFAIFVFGFVVDKVVSKNYVVRSVFYASLYVSILASFWYFRDLSLGMEGPSLNFRHMKLLSSWMI</sequence>
<comment type="caution">
    <text evidence="3">The sequence shown here is derived from an EMBL/GenBank/DDBJ whole genome shotgun (WGS) entry which is preliminary data.</text>
</comment>
<dbReference type="EC" id="2.4.1.109" evidence="1"/>
<gene>
    <name evidence="3" type="ORF">Cantr_09421</name>
</gene>
<protein>
    <recommendedName>
        <fullName evidence="1">Dolichyl-phosphate-mannose--protein mannosyltransferase</fullName>
        <ecNumber evidence="1">2.4.1.109</ecNumber>
    </recommendedName>
</protein>
<dbReference type="OrthoDB" id="292747at2759"/>